<keyword evidence="2" id="KW-1185">Reference proteome</keyword>
<organism evidence="1 2">
    <name type="scientific">Vagococcus fluvialis</name>
    <dbReference type="NCBI Taxonomy" id="2738"/>
    <lineage>
        <taxon>Bacteria</taxon>
        <taxon>Bacillati</taxon>
        <taxon>Bacillota</taxon>
        <taxon>Bacilli</taxon>
        <taxon>Lactobacillales</taxon>
        <taxon>Enterococcaceae</taxon>
        <taxon>Vagococcus</taxon>
    </lineage>
</organism>
<proteinExistence type="predicted"/>
<name>A0A369AUU8_9ENTE</name>
<comment type="caution">
    <text evidence="1">The sequence shown here is derived from an EMBL/GenBank/DDBJ whole genome shotgun (WGS) entry which is preliminary data.</text>
</comment>
<accession>A0A369AUU8</accession>
<dbReference type="Proteomes" id="UP000288197">
    <property type="component" value="Unassembled WGS sequence"/>
</dbReference>
<dbReference type="RefSeq" id="WP_114289803.1">
    <property type="nucleotide sequence ID" value="NZ_CP081466.1"/>
</dbReference>
<dbReference type="EMBL" id="NGJX01000007">
    <property type="protein sequence ID" value="RSU01527.1"/>
    <property type="molecule type" value="Genomic_DNA"/>
</dbReference>
<sequence>MLFRDNYFFKHKHKLVKVSIASDKWNHHFNKTLIIPKKTTEKELKEILEQSLGPLEIISIIEERVLCLINPEEEMVRRNEKNIIDDVWKDGIEFSVAVYFSRKKTAYFSIVGDWKTTESEIRELMSFLCLDVYEVHVDEIGDC</sequence>
<dbReference type="AlphaFoldDB" id="A0A369AUU8"/>
<dbReference type="GeneID" id="63146631"/>
<reference evidence="1 2" key="1">
    <citation type="submission" date="2017-05" db="EMBL/GenBank/DDBJ databases">
        <title>Vagococcus spp. assemblies.</title>
        <authorList>
            <person name="Gulvik C.A."/>
        </authorList>
    </citation>
    <scope>NUCLEOTIDE SEQUENCE [LARGE SCALE GENOMIC DNA]</scope>
    <source>
        <strain evidence="1 2">NCFB 2497</strain>
    </source>
</reference>
<evidence type="ECO:0000313" key="1">
    <source>
        <dbReference type="EMBL" id="RSU01527.1"/>
    </source>
</evidence>
<gene>
    <name evidence="1" type="ORF">CBF32_08340</name>
</gene>
<protein>
    <submittedName>
        <fullName evidence="1">Uncharacterized protein</fullName>
    </submittedName>
</protein>
<evidence type="ECO:0000313" key="2">
    <source>
        <dbReference type="Proteomes" id="UP000288197"/>
    </source>
</evidence>